<accession>A0A9W2ZQE5</accession>
<name>A0A9W2ZQE5_BIOGL</name>
<feature type="transmembrane region" description="Helical" evidence="1">
    <location>
        <begin position="6"/>
        <end position="30"/>
    </location>
</feature>
<evidence type="ECO:0000256" key="1">
    <source>
        <dbReference type="SAM" id="Phobius"/>
    </source>
</evidence>
<dbReference type="SUPFAM" id="SSF52540">
    <property type="entry name" value="P-loop containing nucleoside triphosphate hydrolases"/>
    <property type="match status" value="1"/>
</dbReference>
<feature type="domain" description="Sulfotransferase" evidence="2">
    <location>
        <begin position="137"/>
        <end position="404"/>
    </location>
</feature>
<gene>
    <name evidence="4" type="primary">LOC106050337</name>
</gene>
<dbReference type="Pfam" id="PF00685">
    <property type="entry name" value="Sulfotransfer_1"/>
    <property type="match status" value="1"/>
</dbReference>
<keyword evidence="1" id="KW-1133">Transmembrane helix</keyword>
<keyword evidence="1" id="KW-0472">Membrane</keyword>
<dbReference type="InterPro" id="IPR000863">
    <property type="entry name" value="Sulfotransferase_dom"/>
</dbReference>
<dbReference type="PANTHER" id="PTHR15723">
    <property type="entry name" value="CARBOHYDRATE SULFOTRANSFERASE 15"/>
    <property type="match status" value="1"/>
</dbReference>
<dbReference type="GO" id="GO:0050659">
    <property type="term" value="F:N-acetylgalactosamine 4-sulfate 6-O-sulfotransferase activity"/>
    <property type="evidence" value="ECO:0007669"/>
    <property type="project" value="TreeGrafter"/>
</dbReference>
<evidence type="ECO:0000313" key="3">
    <source>
        <dbReference type="Proteomes" id="UP001165740"/>
    </source>
</evidence>
<dbReference type="AlphaFoldDB" id="A0A9W2ZQE5"/>
<dbReference type="GeneID" id="106050337"/>
<dbReference type="RefSeq" id="XP_055877216.1">
    <property type="nucleotide sequence ID" value="XM_056021241.1"/>
</dbReference>
<keyword evidence="3" id="KW-1185">Reference proteome</keyword>
<evidence type="ECO:0000313" key="4">
    <source>
        <dbReference type="RefSeq" id="XP_055877216.1"/>
    </source>
</evidence>
<dbReference type="OrthoDB" id="8068875at2759"/>
<dbReference type="InterPro" id="IPR027417">
    <property type="entry name" value="P-loop_NTPase"/>
</dbReference>
<sequence>MDMDLSSLRLSFSICLISSLILSVCILILLHGDVTLMKSMKFSYRNKTRFHFYEDTLPARDSAEFAQEDKRDIESNSTVGEYSGIDTATYYRGENISDDILSMKPPTFLKNYKNPCWYEQIGNTSNRTLKCLPYFYVIGVDKCGTTDFWHRLTKHPDIETPDGVLNKETHWWSWRRFGFDIWIENKPIEHFDSYLKYFERPAREMEKRSQLNNSQPCSLITGEGSPTMFWDFTGWDKIPQNSGRSAETALLTPDCIKHVTPQAKLIVLFREPTRRVYSDYLFLDHFRSYHNTSVQSFHQHVLRAIDMLRACFSRHTELFCLYSKQLHMNIPVRLVVGMYDIFLDKWLKVFPTEQILIIRNEDYSKFTLNYLNTTFNFLGLKPLSQSKLEEVEKLSRQHETKKVKDYGQMMNATKAILDKFYLPYNQKLAKRLNDSKYMWID</sequence>
<dbReference type="Gene3D" id="3.40.50.300">
    <property type="entry name" value="P-loop containing nucleotide triphosphate hydrolases"/>
    <property type="match status" value="1"/>
</dbReference>
<proteinExistence type="predicted"/>
<evidence type="ECO:0000259" key="2">
    <source>
        <dbReference type="Pfam" id="PF00685"/>
    </source>
</evidence>
<organism evidence="3 4">
    <name type="scientific">Biomphalaria glabrata</name>
    <name type="common">Bloodfluke planorb</name>
    <name type="synonym">Freshwater snail</name>
    <dbReference type="NCBI Taxonomy" id="6526"/>
    <lineage>
        <taxon>Eukaryota</taxon>
        <taxon>Metazoa</taxon>
        <taxon>Spiralia</taxon>
        <taxon>Lophotrochozoa</taxon>
        <taxon>Mollusca</taxon>
        <taxon>Gastropoda</taxon>
        <taxon>Heterobranchia</taxon>
        <taxon>Euthyneura</taxon>
        <taxon>Panpulmonata</taxon>
        <taxon>Hygrophila</taxon>
        <taxon>Lymnaeoidea</taxon>
        <taxon>Planorbidae</taxon>
        <taxon>Biomphalaria</taxon>
    </lineage>
</organism>
<dbReference type="InterPro" id="IPR052654">
    <property type="entry name" value="CS_Sulfotransferase"/>
</dbReference>
<dbReference type="OMA" id="GLFLEIW"/>
<protein>
    <submittedName>
        <fullName evidence="4">Carbohydrate sulfotransferase 15-like</fullName>
    </submittedName>
</protein>
<dbReference type="Proteomes" id="UP001165740">
    <property type="component" value="Chromosome 1"/>
</dbReference>
<reference evidence="4" key="1">
    <citation type="submission" date="2025-08" db="UniProtKB">
        <authorList>
            <consortium name="RefSeq"/>
        </authorList>
    </citation>
    <scope>IDENTIFICATION</scope>
</reference>
<keyword evidence="1" id="KW-0812">Transmembrane</keyword>
<dbReference type="PANTHER" id="PTHR15723:SF0">
    <property type="entry name" value="CARBOHYDRATE SULFOTRANSFERASE 15"/>
    <property type="match status" value="1"/>
</dbReference>
<dbReference type="GO" id="GO:0019319">
    <property type="term" value="P:hexose biosynthetic process"/>
    <property type="evidence" value="ECO:0007669"/>
    <property type="project" value="TreeGrafter"/>
</dbReference>